<feature type="compositionally biased region" description="Polar residues" evidence="2">
    <location>
        <begin position="251"/>
        <end position="263"/>
    </location>
</feature>
<gene>
    <name evidence="5" type="primary">LOC106161717</name>
</gene>
<accession>A0A1S3I7L5</accession>
<dbReference type="KEGG" id="lak:106161717"/>
<dbReference type="GeneID" id="106161717"/>
<feature type="compositionally biased region" description="Polar residues" evidence="2">
    <location>
        <begin position="205"/>
        <end position="217"/>
    </location>
</feature>
<feature type="compositionally biased region" description="Basic and acidic residues" evidence="2">
    <location>
        <begin position="218"/>
        <end position="227"/>
    </location>
</feature>
<proteinExistence type="inferred from homology"/>
<dbReference type="InterPro" id="IPR019448">
    <property type="entry name" value="NT-C2"/>
</dbReference>
<dbReference type="FunCoup" id="A0A1S3I7L5">
    <property type="interactions" value="327"/>
</dbReference>
<reference evidence="5" key="1">
    <citation type="submission" date="2025-08" db="UniProtKB">
        <authorList>
            <consortium name="RefSeq"/>
        </authorList>
    </citation>
    <scope>IDENTIFICATION</scope>
    <source>
        <tissue evidence="5">Gonads</tissue>
    </source>
</reference>
<evidence type="ECO:0000313" key="4">
    <source>
        <dbReference type="Proteomes" id="UP000085678"/>
    </source>
</evidence>
<feature type="domain" description="C2 NT-type" evidence="3">
    <location>
        <begin position="2"/>
        <end position="144"/>
    </location>
</feature>
<feature type="region of interest" description="Disordered" evidence="2">
    <location>
        <begin position="181"/>
        <end position="310"/>
    </location>
</feature>
<evidence type="ECO:0000256" key="1">
    <source>
        <dbReference type="ARBA" id="ARBA00034780"/>
    </source>
</evidence>
<dbReference type="InParanoid" id="A0A1S3I7L5"/>
<organism evidence="4 5">
    <name type="scientific">Lingula anatina</name>
    <name type="common">Brachiopod</name>
    <name type="synonym">Lingula unguis</name>
    <dbReference type="NCBI Taxonomy" id="7574"/>
    <lineage>
        <taxon>Eukaryota</taxon>
        <taxon>Metazoa</taxon>
        <taxon>Spiralia</taxon>
        <taxon>Lophotrochozoa</taxon>
        <taxon>Brachiopoda</taxon>
        <taxon>Linguliformea</taxon>
        <taxon>Lingulata</taxon>
        <taxon>Lingulida</taxon>
        <taxon>Linguloidea</taxon>
        <taxon>Lingulidae</taxon>
        <taxon>Lingula</taxon>
    </lineage>
</organism>
<dbReference type="RefSeq" id="XP_013394193.1">
    <property type="nucleotide sequence ID" value="XM_013538739.1"/>
</dbReference>
<keyword evidence="4" id="KW-1185">Reference proteome</keyword>
<dbReference type="OrthoDB" id="3365224at2759"/>
<sequence>MSFIAKKKRFRFLVNFEVEELSSVPFVSGILFGKVRLVDGGSFTCETSREEVKKHCVRWESKVQFHTKMTANPNTGVLEPCICRVSVRREVKGGKTFQKLGFADVNLSEFAGAGSTSRRFLLEGYDSKHRQDNSMLKVNIEMMLLSGDPCFKVPSSKTKSVFHISLPGEAADDLLHLDNKGEDESESVNSGSSGFGSLPRKGKQGSISQDANPSEVSSETKEFEKSHSRNSSYASQTSKGSGPQTGVGGSASCSHIRQPSLDSAHSAAAMGHIRNPSTGSGMSDLGRGDRRRGKLESESAKEKRVDSTRVDTDELIEELVKDFHVDDSAETSGLQLYIGKDGTATLGGQEITNQAAGTYKAVVFDKR</sequence>
<dbReference type="Pfam" id="PF10358">
    <property type="entry name" value="NT-C2"/>
    <property type="match status" value="1"/>
</dbReference>
<dbReference type="InterPro" id="IPR039931">
    <property type="entry name" value="EEIG1/2-like"/>
</dbReference>
<name>A0A1S3I7L5_LINAN</name>
<dbReference type="PROSITE" id="PS51840">
    <property type="entry name" value="C2_NT"/>
    <property type="match status" value="1"/>
</dbReference>
<evidence type="ECO:0000313" key="5">
    <source>
        <dbReference type="RefSeq" id="XP_013394193.1"/>
    </source>
</evidence>
<evidence type="ECO:0000256" key="2">
    <source>
        <dbReference type="SAM" id="MobiDB-lite"/>
    </source>
</evidence>
<dbReference type="PANTHER" id="PTHR21456:SF1">
    <property type="entry name" value="C2 NT-TYPE DOMAIN-CONTAINING PROTEIN"/>
    <property type="match status" value="1"/>
</dbReference>
<dbReference type="AlphaFoldDB" id="A0A1S3I7L5"/>
<comment type="similarity">
    <text evidence="1">Belongs to the EEIG family.</text>
</comment>
<feature type="compositionally biased region" description="Polar residues" evidence="2">
    <location>
        <begin position="229"/>
        <end position="242"/>
    </location>
</feature>
<dbReference type="Proteomes" id="UP000085678">
    <property type="component" value="Unplaced"/>
</dbReference>
<dbReference type="STRING" id="7574.A0A1S3I7L5"/>
<dbReference type="PANTHER" id="PTHR21456">
    <property type="entry name" value="FAMILY WITH SEQUENCE SIMILARITY 102"/>
    <property type="match status" value="1"/>
</dbReference>
<evidence type="ECO:0000259" key="3">
    <source>
        <dbReference type="PROSITE" id="PS51840"/>
    </source>
</evidence>
<protein>
    <submittedName>
        <fullName evidence="5">Protein FAM102A</fullName>
    </submittedName>
</protein>
<feature type="compositionally biased region" description="Basic and acidic residues" evidence="2">
    <location>
        <begin position="294"/>
        <end position="310"/>
    </location>
</feature>